<gene>
    <name evidence="1" type="ORF">MRK42_04400</name>
</gene>
<accession>A0AAU6TAZ7</accession>
<dbReference type="EMBL" id="CP095328">
    <property type="protein sequence ID" value="XAG42249.1"/>
    <property type="molecule type" value="Genomic_DNA"/>
</dbReference>
<protein>
    <submittedName>
        <fullName evidence="1">Uncharacterized protein</fullName>
    </submittedName>
</protein>
<reference evidence="1" key="1">
    <citation type="submission" date="2022-03" db="EMBL/GenBank/DDBJ databases">
        <title>Sea Food Isolates.</title>
        <authorList>
            <person name="Li C."/>
        </authorList>
    </citation>
    <scope>NUCLEOTIDE SEQUENCE</scope>
    <source>
        <strain evidence="1">19NY04SH05-1</strain>
    </source>
</reference>
<sequence>MLRLYHRIMMDGNEMKSLFQRIASAEESVQIAEKRRFITLDTYDAIPGEAAPGVRHVGGS</sequence>
<proteinExistence type="predicted"/>
<dbReference type="RefSeq" id="WP_338611809.1">
    <property type="nucleotide sequence ID" value="NZ_CP095328.1"/>
</dbReference>
<evidence type="ECO:0000313" key="1">
    <source>
        <dbReference type="EMBL" id="XAG42249.1"/>
    </source>
</evidence>
<dbReference type="AlphaFoldDB" id="A0AAU6TAZ7"/>
<name>A0AAU6TAZ7_9GAMM</name>
<organism evidence="1">
    <name type="scientific">Aeromonas sp. 19NY04SH05-1</name>
    <dbReference type="NCBI Taxonomy" id="2920537"/>
    <lineage>
        <taxon>Bacteria</taxon>
        <taxon>Pseudomonadati</taxon>
        <taxon>Pseudomonadota</taxon>
        <taxon>Gammaproteobacteria</taxon>
        <taxon>Aeromonadales</taxon>
        <taxon>Aeromonadaceae</taxon>
        <taxon>Aeromonas</taxon>
    </lineage>
</organism>